<organism evidence="2 3">
    <name type="scientific">Sphaerisporangium rufum</name>
    <dbReference type="NCBI Taxonomy" id="1381558"/>
    <lineage>
        <taxon>Bacteria</taxon>
        <taxon>Bacillati</taxon>
        <taxon>Actinomycetota</taxon>
        <taxon>Actinomycetes</taxon>
        <taxon>Streptosporangiales</taxon>
        <taxon>Streptosporangiaceae</taxon>
        <taxon>Sphaerisporangium</taxon>
    </lineage>
</organism>
<dbReference type="Gene3D" id="1.10.1220.10">
    <property type="entry name" value="Met repressor-like"/>
    <property type="match status" value="1"/>
</dbReference>
<comment type="caution">
    <text evidence="2">The sequence shown here is derived from an EMBL/GenBank/DDBJ whole genome shotgun (WGS) entry which is preliminary data.</text>
</comment>
<reference evidence="2" key="1">
    <citation type="submission" date="2021-01" db="EMBL/GenBank/DDBJ databases">
        <title>Whole genome shotgun sequence of Sphaerisporangium rufum NBRC 109079.</title>
        <authorList>
            <person name="Komaki H."/>
            <person name="Tamura T."/>
        </authorList>
    </citation>
    <scope>NUCLEOTIDE SEQUENCE</scope>
    <source>
        <strain evidence="2">NBRC 109079</strain>
    </source>
</reference>
<proteinExistence type="predicted"/>
<dbReference type="SUPFAM" id="SSF47598">
    <property type="entry name" value="Ribbon-helix-helix"/>
    <property type="match status" value="1"/>
</dbReference>
<dbReference type="EMBL" id="BOOU01000071">
    <property type="protein sequence ID" value="GII80280.1"/>
    <property type="molecule type" value="Genomic_DNA"/>
</dbReference>
<sequence length="81" mass="8773">MAAVSIRSLDEEVKRRLRVRAARHGRSMESEIRAILTEAVSEPSESEGLMTALLDRFSAVGGVDLELPARSTPVRAADLAP</sequence>
<accession>A0A919V7D8</accession>
<protein>
    <submittedName>
        <fullName evidence="2">Plasmid stabilization protein</fullName>
    </submittedName>
</protein>
<name>A0A919V7D8_9ACTN</name>
<feature type="domain" description="Antitoxin FitA-like ribbon-helix-helix" evidence="1">
    <location>
        <begin position="2"/>
        <end position="40"/>
    </location>
</feature>
<evidence type="ECO:0000313" key="2">
    <source>
        <dbReference type="EMBL" id="GII80280.1"/>
    </source>
</evidence>
<dbReference type="InterPro" id="IPR010985">
    <property type="entry name" value="Ribbon_hlx_hlx"/>
</dbReference>
<dbReference type="RefSeq" id="WP_203990779.1">
    <property type="nucleotide sequence ID" value="NZ_BOOU01000071.1"/>
</dbReference>
<dbReference type="InterPro" id="IPR053853">
    <property type="entry name" value="FitA-like_RHH"/>
</dbReference>
<dbReference type="AlphaFoldDB" id="A0A919V7D8"/>
<gene>
    <name evidence="2" type="ORF">Sru01_52620</name>
</gene>
<dbReference type="GO" id="GO:0006355">
    <property type="term" value="P:regulation of DNA-templated transcription"/>
    <property type="evidence" value="ECO:0007669"/>
    <property type="project" value="InterPro"/>
</dbReference>
<evidence type="ECO:0000313" key="3">
    <source>
        <dbReference type="Proteomes" id="UP000655287"/>
    </source>
</evidence>
<dbReference type="Pfam" id="PF22513">
    <property type="entry name" value="FitA-like_RHH"/>
    <property type="match status" value="1"/>
</dbReference>
<dbReference type="Proteomes" id="UP000655287">
    <property type="component" value="Unassembled WGS sequence"/>
</dbReference>
<dbReference type="InterPro" id="IPR013321">
    <property type="entry name" value="Arc_rbn_hlx_hlx"/>
</dbReference>
<keyword evidence="3" id="KW-1185">Reference proteome</keyword>
<evidence type="ECO:0000259" key="1">
    <source>
        <dbReference type="Pfam" id="PF22513"/>
    </source>
</evidence>